<organism evidence="1 2">
    <name type="scientific">Nocardioides dubius</name>
    <dbReference type="NCBI Taxonomy" id="317019"/>
    <lineage>
        <taxon>Bacteria</taxon>
        <taxon>Bacillati</taxon>
        <taxon>Actinomycetota</taxon>
        <taxon>Actinomycetes</taxon>
        <taxon>Propionibacteriales</taxon>
        <taxon>Nocardioidaceae</taxon>
        <taxon>Nocardioides</taxon>
    </lineage>
</organism>
<evidence type="ECO:0000313" key="1">
    <source>
        <dbReference type="EMBL" id="GAA1093476.1"/>
    </source>
</evidence>
<dbReference type="EMBL" id="BAAALG010000002">
    <property type="protein sequence ID" value="GAA1093476.1"/>
    <property type="molecule type" value="Genomic_DNA"/>
</dbReference>
<dbReference type="RefSeq" id="WP_343991231.1">
    <property type="nucleotide sequence ID" value="NZ_BAAALG010000002.1"/>
</dbReference>
<reference evidence="2" key="1">
    <citation type="journal article" date="2019" name="Int. J. Syst. Evol. Microbiol.">
        <title>The Global Catalogue of Microorganisms (GCM) 10K type strain sequencing project: providing services to taxonomists for standard genome sequencing and annotation.</title>
        <authorList>
            <consortium name="The Broad Institute Genomics Platform"/>
            <consortium name="The Broad Institute Genome Sequencing Center for Infectious Disease"/>
            <person name="Wu L."/>
            <person name="Ma J."/>
        </authorList>
    </citation>
    <scope>NUCLEOTIDE SEQUENCE [LARGE SCALE GENOMIC DNA]</scope>
    <source>
        <strain evidence="2">JCM 13008</strain>
    </source>
</reference>
<proteinExistence type="predicted"/>
<name>A0ABP4E8E0_9ACTN</name>
<sequence>MKKSTKGVLALGAAAALLVGGVGSLAYWTDSETVPGGTINAGHLDLLTDATNTGCGSWTLDTGESAPSTYAAGDPLVPGDVLSKTCAFTISAEGNHLRAQVSASASNLTGNLAPGLSVSATGLTVNGVAATEFTEADDGQALGVTVSVEFTDPGTADNTFNSSSTQFQAVLDDITVTAQQIHS</sequence>
<dbReference type="NCBIfam" id="TIGR04088">
    <property type="entry name" value="cognate_SipW"/>
    <property type="match status" value="1"/>
</dbReference>
<comment type="caution">
    <text evidence="1">The sequence shown here is derived from an EMBL/GenBank/DDBJ whole genome shotgun (WGS) entry which is preliminary data.</text>
</comment>
<accession>A0ABP4E8E0</accession>
<gene>
    <name evidence="1" type="ORF">GCM10009668_06130</name>
</gene>
<protein>
    <recommendedName>
        <fullName evidence="3">Alternate signal-mediated exported protein, RER_14450 family</fullName>
    </recommendedName>
</protein>
<dbReference type="InterPro" id="IPR024006">
    <property type="entry name" value="Alt_signal_exp_actinobact"/>
</dbReference>
<dbReference type="Proteomes" id="UP001501581">
    <property type="component" value="Unassembled WGS sequence"/>
</dbReference>
<evidence type="ECO:0008006" key="3">
    <source>
        <dbReference type="Google" id="ProtNLM"/>
    </source>
</evidence>
<keyword evidence="2" id="KW-1185">Reference proteome</keyword>
<dbReference type="NCBIfam" id="TIGR04089">
    <property type="entry name" value="exp_by_SipW_III"/>
    <property type="match status" value="1"/>
</dbReference>
<evidence type="ECO:0000313" key="2">
    <source>
        <dbReference type="Proteomes" id="UP001501581"/>
    </source>
</evidence>
<dbReference type="InterPro" id="IPR023833">
    <property type="entry name" value="Signal_pept_SipW-depend-type"/>
</dbReference>